<dbReference type="Proteomes" id="UP000662873">
    <property type="component" value="Chromosome"/>
</dbReference>
<proteinExistence type="predicted"/>
<dbReference type="KEGG" id="npy:NPRO_02490"/>
<sequence>MGPFDSFVPHAGAEKAILVAYLGGCGGCSLQHPTIDSDRLTRFLGVVCIVQYEGQQLPRAIATTQREVRVVLDKDGTIGRLLNSENFTRLFAINATWQIIEKQRASEAGYEFIRRITQ</sequence>
<dbReference type="AlphaFoldDB" id="A0A809SD01"/>
<accession>A0A809SD01</accession>
<reference evidence="1" key="1">
    <citation type="journal article" name="DNA Res.">
        <title>The physiological potential of anammox bacteria as revealed by their core genome structure.</title>
        <authorList>
            <person name="Okubo T."/>
            <person name="Toyoda A."/>
            <person name="Fukuhara K."/>
            <person name="Uchiyama I."/>
            <person name="Harigaya Y."/>
            <person name="Kuroiwa M."/>
            <person name="Suzuki T."/>
            <person name="Murakami Y."/>
            <person name="Suwa Y."/>
            <person name="Takami H."/>
        </authorList>
    </citation>
    <scope>NUCLEOTIDE SEQUENCE</scope>
    <source>
        <strain evidence="1">317325-2</strain>
    </source>
</reference>
<dbReference type="EMBL" id="AP021858">
    <property type="protein sequence ID" value="BBO22654.1"/>
    <property type="molecule type" value="Genomic_DNA"/>
</dbReference>
<name>A0A809SD01_9BACT</name>
<evidence type="ECO:0000313" key="1">
    <source>
        <dbReference type="EMBL" id="BBO22654.1"/>
    </source>
</evidence>
<protein>
    <submittedName>
        <fullName evidence="1">Uncharacterized protein</fullName>
    </submittedName>
</protein>
<evidence type="ECO:0000313" key="2">
    <source>
        <dbReference type="Proteomes" id="UP000662873"/>
    </source>
</evidence>
<gene>
    <name evidence="1" type="ORF">NPRO_02490</name>
</gene>
<organism evidence="1 2">
    <name type="scientific">Candidatus Nitrosymbiomonas proteolyticus</name>
    <dbReference type="NCBI Taxonomy" id="2608984"/>
    <lineage>
        <taxon>Bacteria</taxon>
        <taxon>Bacillati</taxon>
        <taxon>Armatimonadota</taxon>
        <taxon>Armatimonadota incertae sedis</taxon>
        <taxon>Candidatus Nitrosymbiomonas</taxon>
    </lineage>
</organism>